<keyword evidence="4" id="KW-0648">Protein biosynthesis</keyword>
<keyword evidence="3" id="KW-0067">ATP-binding</keyword>
<dbReference type="PANTHER" id="PTHR11659">
    <property type="entry name" value="GLUTAMYL-TRNA GLN AMIDOTRANSFERASE SUBUNIT B MITOCHONDRIAL AND PROKARYOTIC PET112-RELATED"/>
    <property type="match status" value="1"/>
</dbReference>
<dbReference type="SUPFAM" id="SSF55261">
    <property type="entry name" value="GAD domain-like"/>
    <property type="match status" value="1"/>
</dbReference>
<comment type="caution">
    <text evidence="6">The sequence shown here is derived from an EMBL/GenBank/DDBJ whole genome shotgun (WGS) entry which is preliminary data.</text>
</comment>
<evidence type="ECO:0000256" key="4">
    <source>
        <dbReference type="ARBA" id="ARBA00022917"/>
    </source>
</evidence>
<evidence type="ECO:0000256" key="2">
    <source>
        <dbReference type="ARBA" id="ARBA00022741"/>
    </source>
</evidence>
<dbReference type="EMBL" id="JAKJSC010000010">
    <property type="protein sequence ID" value="MDE5420329.1"/>
    <property type="molecule type" value="Genomic_DNA"/>
</dbReference>
<organism evidence="6 7">
    <name type="scientific">Paralabilibaculum antarcticum</name>
    <dbReference type="NCBI Taxonomy" id="2912572"/>
    <lineage>
        <taxon>Bacteria</taxon>
        <taxon>Pseudomonadati</taxon>
        <taxon>Bacteroidota</taxon>
        <taxon>Bacteroidia</taxon>
        <taxon>Marinilabiliales</taxon>
        <taxon>Marinifilaceae</taxon>
        <taxon>Paralabilibaculum</taxon>
    </lineage>
</organism>
<evidence type="ECO:0000256" key="3">
    <source>
        <dbReference type="ARBA" id="ARBA00022840"/>
    </source>
</evidence>
<protein>
    <submittedName>
        <fullName evidence="6">Glu-tRNA(Gln) amidotransferase subunit GatE</fullName>
        <ecNumber evidence="6">6.3.5.-</ecNumber>
    </submittedName>
</protein>
<evidence type="ECO:0000313" key="6">
    <source>
        <dbReference type="EMBL" id="MDE5420329.1"/>
    </source>
</evidence>
<dbReference type="PANTHER" id="PTHR11659:SF2">
    <property type="entry name" value="GLUTAMYL-TRNA(GLN) AMIDOTRANSFERASE SUBUNIT E"/>
    <property type="match status" value="1"/>
</dbReference>
<evidence type="ECO:0000256" key="1">
    <source>
        <dbReference type="ARBA" id="ARBA00022598"/>
    </source>
</evidence>
<gene>
    <name evidence="6" type="primary">gatE</name>
    <name evidence="6" type="ORF">L3049_20235</name>
</gene>
<dbReference type="NCBIfam" id="TIGR00134">
    <property type="entry name" value="gatE_arch"/>
    <property type="match status" value="1"/>
</dbReference>
<evidence type="ECO:0000259" key="5">
    <source>
        <dbReference type="Pfam" id="PF02934"/>
    </source>
</evidence>
<sequence>MNTKFTPKKNFQQTKKKIGYVPRKKATSEDYLRIGFMSGLEVHQQLDTKEKLFCHCPCGVFHKNEDYDAEIIRHMRPAMSELGGYDGTALMEFKTRKNIIYQLNNETACTYEIDDTPPFRINPEALGIALRISLLCKLNIVGEVHITRKQYLDGSIPTGFQRTAILGVNGQIQLSNKKVNLIQLSIEEDSCREISDIGHERVYKTDRLGTPLIETVTAPELNTPDELREAAEYIRFLNRSTGLVKTGMGAGREDVNVSCKGGSRVEIKGVAHNKWIPELSHNEAFRQWALLHIKETLTERIQKEDWEIKTEELEYLEYKFTYSPLVECKEKRLQIIAINLPEFKGILSHFTQPNQNFSDELAQRLKVIACIEHPNLVHSEQEEELLSNQDLELIRKKLNAKSNDAQIIIWGKNDDIPTAIETIAERCKMVFDGVPNETRKSFSDGTTIFERVLPGADRMYPDTDSAPIPLSDEYITELGKELPNDIYERISQMNKWGVPVDTYHFIFSKDLYPIIKEICDRFQFNPKSTAIFFGHTYKNIIGKNKAHPEFNYRKLIGLFKFIYEQELHPNIARYLFPILYQHPSMEFKSMLTSLKFKKRSMGELIAPIDFLQEKFKDLHSDENMENAAHWIMGQLHRQAIGNIELRELRENIDKKLK</sequence>
<dbReference type="SUPFAM" id="SSF55931">
    <property type="entry name" value="Glutamine synthetase/guanido kinase"/>
    <property type="match status" value="1"/>
</dbReference>
<keyword evidence="2" id="KW-0547">Nucleotide-binding</keyword>
<dbReference type="InterPro" id="IPR004115">
    <property type="entry name" value="GAD-like_sf"/>
</dbReference>
<evidence type="ECO:0000313" key="7">
    <source>
        <dbReference type="Proteomes" id="UP001528920"/>
    </source>
</evidence>
<dbReference type="InterPro" id="IPR014746">
    <property type="entry name" value="Gln_synth/guanido_kin_cat_dom"/>
</dbReference>
<keyword evidence="7" id="KW-1185">Reference proteome</keyword>
<dbReference type="InterPro" id="IPR004414">
    <property type="entry name" value="GatE"/>
</dbReference>
<accession>A0ABT5W182</accession>
<dbReference type="InterPro" id="IPR006075">
    <property type="entry name" value="Asn/Gln-tRNA_Trfase_suB/E_cat"/>
</dbReference>
<dbReference type="RefSeq" id="WP_275111661.1">
    <property type="nucleotide sequence ID" value="NZ_JAKJSC010000010.1"/>
</dbReference>
<dbReference type="Pfam" id="PF02934">
    <property type="entry name" value="GatB_N"/>
    <property type="match status" value="1"/>
</dbReference>
<dbReference type="InterPro" id="IPR017959">
    <property type="entry name" value="Asn/Gln-tRNA_amidoTrfase_suB/E"/>
</dbReference>
<feature type="domain" description="Aspartyl/Glutamyl-tRNA(Gln) amidotransferase subunit B/E catalytic" evidence="5">
    <location>
        <begin position="38"/>
        <end position="475"/>
    </location>
</feature>
<proteinExistence type="predicted"/>
<keyword evidence="1 6" id="KW-0436">Ligase</keyword>
<dbReference type="Gene3D" id="3.30.1360.30">
    <property type="entry name" value="GAD-like domain"/>
    <property type="match status" value="1"/>
</dbReference>
<dbReference type="EC" id="6.3.5.-" evidence="6"/>
<dbReference type="GO" id="GO:0016874">
    <property type="term" value="F:ligase activity"/>
    <property type="evidence" value="ECO:0007669"/>
    <property type="project" value="UniProtKB-KW"/>
</dbReference>
<name>A0ABT5W182_9BACT</name>
<reference evidence="6 7" key="1">
    <citation type="submission" date="2022-01" db="EMBL/GenBank/DDBJ databases">
        <title>Labilibaculum sp. nov, a marine bacterium isolated from Antarctica.</title>
        <authorList>
            <person name="Dai W."/>
        </authorList>
    </citation>
    <scope>NUCLEOTIDE SEQUENCE [LARGE SCALE GENOMIC DNA]</scope>
    <source>
        <strain evidence="6 7">DW002</strain>
    </source>
</reference>
<dbReference type="Proteomes" id="UP001528920">
    <property type="component" value="Unassembled WGS sequence"/>
</dbReference>
<dbReference type="NCBIfam" id="NF003107">
    <property type="entry name" value="PRK04028.1"/>
    <property type="match status" value="1"/>
</dbReference>